<dbReference type="GO" id="GO:0016567">
    <property type="term" value="P:protein ubiquitination"/>
    <property type="evidence" value="ECO:0007669"/>
    <property type="project" value="TreeGrafter"/>
</dbReference>
<reference evidence="2" key="1">
    <citation type="submission" date="2020-03" db="EMBL/GenBank/DDBJ databases">
        <title>Studies in the Genomics of Life Span.</title>
        <authorList>
            <person name="Glass D."/>
        </authorList>
    </citation>
    <scope>NUCLEOTIDE SEQUENCE</scope>
    <source>
        <strain evidence="2">SUZIE</strain>
        <tissue evidence="2">Muscle</tissue>
    </source>
</reference>
<dbReference type="PANTHER" id="PTHR22938:SF0">
    <property type="entry name" value="E3 UBIQUITIN-PROTEIN LIGASE ZNF598"/>
    <property type="match status" value="1"/>
</dbReference>
<evidence type="ECO:0000313" key="3">
    <source>
        <dbReference type="Proteomes" id="UP001166674"/>
    </source>
</evidence>
<evidence type="ECO:0000256" key="1">
    <source>
        <dbReference type="SAM" id="MobiDB-lite"/>
    </source>
</evidence>
<dbReference type="GO" id="GO:0061630">
    <property type="term" value="F:ubiquitin protein ligase activity"/>
    <property type="evidence" value="ECO:0007669"/>
    <property type="project" value="InterPro"/>
</dbReference>
<gene>
    <name evidence="2" type="ORF">SUZIE_163200</name>
</gene>
<dbReference type="AlphaFoldDB" id="A0AA41T1Z2"/>
<dbReference type="PANTHER" id="PTHR22938">
    <property type="entry name" value="ZINC FINGER PROTEIN 598"/>
    <property type="match status" value="1"/>
</dbReference>
<dbReference type="InterPro" id="IPR044288">
    <property type="entry name" value="ZNF598/HEL2"/>
</dbReference>
<comment type="caution">
    <text evidence="2">The sequence shown here is derived from an EMBL/GenBank/DDBJ whole genome shotgun (WGS) entry which is preliminary data.</text>
</comment>
<evidence type="ECO:0000313" key="2">
    <source>
        <dbReference type="EMBL" id="MBZ3881490.1"/>
    </source>
</evidence>
<organism evidence="2 3">
    <name type="scientific">Sciurus carolinensis</name>
    <name type="common">Eastern gray squirrel</name>
    <dbReference type="NCBI Taxonomy" id="30640"/>
    <lineage>
        <taxon>Eukaryota</taxon>
        <taxon>Metazoa</taxon>
        <taxon>Chordata</taxon>
        <taxon>Craniata</taxon>
        <taxon>Vertebrata</taxon>
        <taxon>Euteleostomi</taxon>
        <taxon>Mammalia</taxon>
        <taxon>Eutheria</taxon>
        <taxon>Euarchontoglires</taxon>
        <taxon>Glires</taxon>
        <taxon>Rodentia</taxon>
        <taxon>Sciuromorpha</taxon>
        <taxon>Sciuridae</taxon>
        <taxon>Sciurinae</taxon>
        <taxon>Sciurini</taxon>
        <taxon>Sciurus</taxon>
    </lineage>
</organism>
<dbReference type="Proteomes" id="UP001166674">
    <property type="component" value="Unassembled WGS sequence"/>
</dbReference>
<dbReference type="Pfam" id="PF25447">
    <property type="entry name" value="RING_ZNF598"/>
    <property type="match status" value="1"/>
</dbReference>
<proteinExistence type="predicted"/>
<protein>
    <submittedName>
        <fullName evidence="2">Zinc finger protein 598</fullName>
    </submittedName>
</protein>
<feature type="compositionally biased region" description="Basic and acidic residues" evidence="1">
    <location>
        <begin position="257"/>
        <end position="267"/>
    </location>
</feature>
<accession>A0AA41T1Z2</accession>
<name>A0AA41T1Z2_SCICA</name>
<keyword evidence="3" id="KW-1185">Reference proteome</keyword>
<sequence length="449" mass="49700">MALGCCDHSVCYRCFTKMQVLCEELLQVVFGKKLLAFATNRIQQLQHEKKHGLCRWKDGARDYYSDYTHLHEHFPEKRFLCEEQFTHAFSTEIDLNHTSLPVTAAAVPRHTRTTRLTCSSTFHHHTHVPVRGLSAMRTTRRWTAQYHPTKPHLCLEQQLQQERGSTHSRVPGCWWEQPDLQEDWEGEQGCTGRVACPPVEEQGSGLGAQELQRMPTRAAASLLGPASTLTSAKVGKKEKVGSEKPGTTLSLPLPSDHTPKSWAEKAPEVPVSRAEWAVAVIISGHTEGLTPAQSTPNEPLGLPRPLGSLPCPTTQEDIPVLGGPCPPRMPPPPGFNTVVLLKDTPPPTPLGLAPPVSKTLPNPGFYSLLSSSHPTCIPSPTNTTNTTTTTTTTTTITMKAPMLASTPRAYLVPENFWEKNLQLIQSIKDFEQSDKAHFSKFKIHLGEFR</sequence>
<dbReference type="GO" id="GO:0072344">
    <property type="term" value="P:rescue of stalled ribosome"/>
    <property type="evidence" value="ECO:0007669"/>
    <property type="project" value="InterPro"/>
</dbReference>
<dbReference type="GO" id="GO:0043022">
    <property type="term" value="F:ribosome binding"/>
    <property type="evidence" value="ECO:0007669"/>
    <property type="project" value="TreeGrafter"/>
</dbReference>
<feature type="region of interest" description="Disordered" evidence="1">
    <location>
        <begin position="229"/>
        <end position="269"/>
    </location>
</feature>
<dbReference type="EMBL" id="JAATJV010377109">
    <property type="protein sequence ID" value="MBZ3881490.1"/>
    <property type="molecule type" value="Genomic_DNA"/>
</dbReference>